<evidence type="ECO:0000313" key="9">
    <source>
        <dbReference type="EMBL" id="SVA51604.1"/>
    </source>
</evidence>
<evidence type="ECO:0000256" key="5">
    <source>
        <dbReference type="ARBA" id="ARBA00022989"/>
    </source>
</evidence>
<feature type="transmembrane region" description="Helical" evidence="7">
    <location>
        <begin position="100"/>
        <end position="126"/>
    </location>
</feature>
<dbReference type="AlphaFoldDB" id="A0A381WGJ1"/>
<evidence type="ECO:0000256" key="2">
    <source>
        <dbReference type="ARBA" id="ARBA00022448"/>
    </source>
</evidence>
<keyword evidence="2" id="KW-0813">Transport</keyword>
<organism evidence="9">
    <name type="scientific">marine metagenome</name>
    <dbReference type="NCBI Taxonomy" id="408172"/>
    <lineage>
        <taxon>unclassified sequences</taxon>
        <taxon>metagenomes</taxon>
        <taxon>ecological metagenomes</taxon>
    </lineage>
</organism>
<protein>
    <recommendedName>
        <fullName evidence="8">ABC transmembrane type-1 domain-containing protein</fullName>
    </recommendedName>
</protein>
<sequence length="326" mass="36720">MADSKDHVTNGVPTGQEAWAQLQLSSDQYRRMGNQYRLRTLKRASGFLAPYMILWLAFLAVPVGWAIFLSFNDDGVLAPRYWVGFENWARTFDDSELIQVVFNTSLFVVLAITIVFGLAIFLASLINNHRRGENFFKVTLYFPLLAPPILGAMIWHFMLHFDFGIVNLIKVGIFGGEGVNFLGKNPRAMGSIIAVEIWRGLGFWVLFYLAGLQSVPGELLEAAKLDGARSFRRFLRISVPVLRPLFLFALVIAIIMNFQLFDSVKILTDGGPRMGTATIVWFIYRRMFAFQDTGLAFAASVGLLIGTMLLTLAVFWLLRQRSKGET</sequence>
<dbReference type="GO" id="GO:0005886">
    <property type="term" value="C:plasma membrane"/>
    <property type="evidence" value="ECO:0007669"/>
    <property type="project" value="UniProtKB-SubCell"/>
</dbReference>
<dbReference type="InterPro" id="IPR000515">
    <property type="entry name" value="MetI-like"/>
</dbReference>
<dbReference type="GO" id="GO:0055085">
    <property type="term" value="P:transmembrane transport"/>
    <property type="evidence" value="ECO:0007669"/>
    <property type="project" value="InterPro"/>
</dbReference>
<dbReference type="EMBL" id="UINC01011737">
    <property type="protein sequence ID" value="SVA51604.1"/>
    <property type="molecule type" value="Genomic_DNA"/>
</dbReference>
<keyword evidence="5 7" id="KW-1133">Transmembrane helix</keyword>
<feature type="domain" description="ABC transmembrane type-1" evidence="8">
    <location>
        <begin position="101"/>
        <end position="314"/>
    </location>
</feature>
<dbReference type="PANTHER" id="PTHR30193">
    <property type="entry name" value="ABC TRANSPORTER PERMEASE PROTEIN"/>
    <property type="match status" value="1"/>
</dbReference>
<evidence type="ECO:0000256" key="4">
    <source>
        <dbReference type="ARBA" id="ARBA00022692"/>
    </source>
</evidence>
<dbReference type="PROSITE" id="PS50928">
    <property type="entry name" value="ABC_TM1"/>
    <property type="match status" value="1"/>
</dbReference>
<name>A0A381WGJ1_9ZZZZ</name>
<accession>A0A381WGJ1</accession>
<evidence type="ECO:0000259" key="8">
    <source>
        <dbReference type="PROSITE" id="PS50928"/>
    </source>
</evidence>
<feature type="transmembrane region" description="Helical" evidence="7">
    <location>
        <begin position="295"/>
        <end position="318"/>
    </location>
</feature>
<evidence type="ECO:0000256" key="3">
    <source>
        <dbReference type="ARBA" id="ARBA00022475"/>
    </source>
</evidence>
<feature type="transmembrane region" description="Helical" evidence="7">
    <location>
        <begin position="47"/>
        <end position="71"/>
    </location>
</feature>
<dbReference type="Pfam" id="PF00528">
    <property type="entry name" value="BPD_transp_1"/>
    <property type="match status" value="1"/>
</dbReference>
<proteinExistence type="predicted"/>
<evidence type="ECO:0000256" key="1">
    <source>
        <dbReference type="ARBA" id="ARBA00004651"/>
    </source>
</evidence>
<feature type="transmembrane region" description="Helical" evidence="7">
    <location>
        <begin position="241"/>
        <end position="261"/>
    </location>
</feature>
<keyword evidence="6 7" id="KW-0472">Membrane</keyword>
<dbReference type="PANTHER" id="PTHR30193:SF37">
    <property type="entry name" value="INNER MEMBRANE ABC TRANSPORTER PERMEASE PROTEIN YCJO"/>
    <property type="match status" value="1"/>
</dbReference>
<dbReference type="SUPFAM" id="SSF161098">
    <property type="entry name" value="MetI-like"/>
    <property type="match status" value="1"/>
</dbReference>
<keyword evidence="3" id="KW-1003">Cell membrane</keyword>
<gene>
    <name evidence="9" type="ORF">METZ01_LOCUS104458</name>
</gene>
<dbReference type="InterPro" id="IPR035906">
    <property type="entry name" value="MetI-like_sf"/>
</dbReference>
<comment type="subcellular location">
    <subcellularLocation>
        <location evidence="1">Cell membrane</location>
        <topology evidence="1">Multi-pass membrane protein</topology>
    </subcellularLocation>
</comment>
<dbReference type="InterPro" id="IPR051393">
    <property type="entry name" value="ABC_transporter_permease"/>
</dbReference>
<dbReference type="CDD" id="cd06261">
    <property type="entry name" value="TM_PBP2"/>
    <property type="match status" value="1"/>
</dbReference>
<evidence type="ECO:0000256" key="6">
    <source>
        <dbReference type="ARBA" id="ARBA00023136"/>
    </source>
</evidence>
<dbReference type="Gene3D" id="1.10.3720.10">
    <property type="entry name" value="MetI-like"/>
    <property type="match status" value="1"/>
</dbReference>
<feature type="transmembrane region" description="Helical" evidence="7">
    <location>
        <begin position="138"/>
        <end position="158"/>
    </location>
</feature>
<keyword evidence="4 7" id="KW-0812">Transmembrane</keyword>
<reference evidence="9" key="1">
    <citation type="submission" date="2018-05" db="EMBL/GenBank/DDBJ databases">
        <authorList>
            <person name="Lanie J.A."/>
            <person name="Ng W.-L."/>
            <person name="Kazmierczak K.M."/>
            <person name="Andrzejewski T.M."/>
            <person name="Davidsen T.M."/>
            <person name="Wayne K.J."/>
            <person name="Tettelin H."/>
            <person name="Glass J.I."/>
            <person name="Rusch D."/>
            <person name="Podicherti R."/>
            <person name="Tsui H.-C.T."/>
            <person name="Winkler M.E."/>
        </authorList>
    </citation>
    <scope>NUCLEOTIDE SEQUENCE</scope>
</reference>
<evidence type="ECO:0000256" key="7">
    <source>
        <dbReference type="SAM" id="Phobius"/>
    </source>
</evidence>